<sequence>MSPTQSNEIFHGFSMHRPPPYLSVDEFGCKVEALMDEVIGLPVVQANLVKLDIIFQTDIVGDRLTAAFGFPPREPAIFIVVQSEILAAPEVRNVMAKGKEFGFYEGSSASATDLSSKVEAAVPEDGIHLFCVYNVPPELSATEEHGPHFEAFIDDFLRVPAVKKIFLRFWKWQYNDSLDDNVRDFGYSAGRTLLCYAVLEMMGDPIAQRFVLNSGAGGKHFDLKKHGYVFVGNVVKKLDKANLETLRV</sequence>
<keyword evidence="2" id="KW-1185">Reference proteome</keyword>
<comment type="caution">
    <text evidence="1">The sequence shown here is derived from an EMBL/GenBank/DDBJ whole genome shotgun (WGS) entry which is preliminary data.</text>
</comment>
<accession>A0AAV9ZR80</accession>
<name>A0AAV9ZR80_9AGAR</name>
<gene>
    <name evidence="1" type="ORF">R3P38DRAFT_3331936</name>
</gene>
<protein>
    <submittedName>
        <fullName evidence="1">Uncharacterized protein</fullName>
    </submittedName>
</protein>
<dbReference type="AlphaFoldDB" id="A0AAV9ZR80"/>
<dbReference type="Proteomes" id="UP001362999">
    <property type="component" value="Unassembled WGS sequence"/>
</dbReference>
<proteinExistence type="predicted"/>
<evidence type="ECO:0000313" key="2">
    <source>
        <dbReference type="Proteomes" id="UP001362999"/>
    </source>
</evidence>
<evidence type="ECO:0000313" key="1">
    <source>
        <dbReference type="EMBL" id="KAK6988596.1"/>
    </source>
</evidence>
<dbReference type="EMBL" id="JAWWNJ010000121">
    <property type="protein sequence ID" value="KAK6988596.1"/>
    <property type="molecule type" value="Genomic_DNA"/>
</dbReference>
<reference evidence="1 2" key="1">
    <citation type="journal article" date="2024" name="J Genomics">
        <title>Draft genome sequencing and assembly of Favolaschia claudopus CIRM-BRFM 2984 isolated from oak limbs.</title>
        <authorList>
            <person name="Navarro D."/>
            <person name="Drula E."/>
            <person name="Chaduli D."/>
            <person name="Cazenave R."/>
            <person name="Ahrendt S."/>
            <person name="Wang J."/>
            <person name="Lipzen A."/>
            <person name="Daum C."/>
            <person name="Barry K."/>
            <person name="Grigoriev I.V."/>
            <person name="Favel A."/>
            <person name="Rosso M.N."/>
            <person name="Martin F."/>
        </authorList>
    </citation>
    <scope>NUCLEOTIDE SEQUENCE [LARGE SCALE GENOMIC DNA]</scope>
    <source>
        <strain evidence="1 2">CIRM-BRFM 2984</strain>
    </source>
</reference>
<organism evidence="1 2">
    <name type="scientific">Favolaschia claudopus</name>
    <dbReference type="NCBI Taxonomy" id="2862362"/>
    <lineage>
        <taxon>Eukaryota</taxon>
        <taxon>Fungi</taxon>
        <taxon>Dikarya</taxon>
        <taxon>Basidiomycota</taxon>
        <taxon>Agaricomycotina</taxon>
        <taxon>Agaricomycetes</taxon>
        <taxon>Agaricomycetidae</taxon>
        <taxon>Agaricales</taxon>
        <taxon>Marasmiineae</taxon>
        <taxon>Mycenaceae</taxon>
        <taxon>Favolaschia</taxon>
    </lineage>
</organism>